<accession>A0AAR5QCE8</accession>
<dbReference type="EnsemblMetazoa" id="XM_019915335.1">
    <property type="protein sequence ID" value="XP_019770894.1"/>
    <property type="gene ID" value="LOC109544910"/>
</dbReference>
<feature type="region of interest" description="Disordered" evidence="2">
    <location>
        <begin position="211"/>
        <end position="240"/>
    </location>
</feature>
<sequence length="672" mass="75621">MSSDCCGEVQTVDLLHDQISSNIIEDDSNTSEELPNDIRLQDDKETINDTTTIIADIRQTSDHIETDNTGAAVKTINNILNGITNSVNRLSEIHSQLTSPQIKMSTAVSTKEELGSIKFVGIVPELKIESTNILTPKTRGQKRKAAKSIKTPIQHSLKQPARIEKKTRSVIARSNTGLENKSSTIIRSRYLSKLNSKNNNLVEIYHNKAVKNSDSDESNLKKSRQHDRAKSEMVENDIPPLNIQAANAGKSQQYDQSAKSDSACPNGFRNSFSCDPPHVPRTTISCCYSRNYELPTVASKMKQVAKSYLGTLNLKSIPFCAAISTTQSHNIGINIQQVMNIIKNRQPIHGISPTLAHNIGLAAEKLNSKPFSALVSSINSKISHAVSKCPLSNTFLNMQQLQEQAKNIVEETIEEGEEEEASESPQTHTMIITGPSGDMEIETKNVPNWKVDKSNASEQCTCISQPGIGFQQIANRYQRNIRTITENSLNTQNVENQLKKRLRRYKITKTSFIPKESKVQESQVQTATTVNQECQKESTLRGREKNLKEVLANLHHDFDSLNKRYEDLSQINQSDGDDTTIKELERLEVELNKKEEEITMVMTLYKEVLALKQQIQQLRDKRSESSLPSKATKETKIKFKEYNNPEAAFHLTKLLKQIQHYQSRYRSNLSQE</sequence>
<dbReference type="RefSeq" id="XP_019770894.1">
    <property type="nucleotide sequence ID" value="XM_019915335.2"/>
</dbReference>
<dbReference type="Proteomes" id="UP000019118">
    <property type="component" value="Unassembled WGS sequence"/>
</dbReference>
<reference evidence="3" key="2">
    <citation type="submission" date="2024-08" db="UniProtKB">
        <authorList>
            <consortium name="EnsemblMetazoa"/>
        </authorList>
    </citation>
    <scope>IDENTIFICATION</scope>
</reference>
<evidence type="ECO:0008006" key="5">
    <source>
        <dbReference type="Google" id="ProtNLM"/>
    </source>
</evidence>
<feature type="compositionally biased region" description="Basic and acidic residues" evidence="2">
    <location>
        <begin position="211"/>
        <end position="233"/>
    </location>
</feature>
<dbReference type="GeneID" id="109544910"/>
<keyword evidence="1" id="KW-0175">Coiled coil</keyword>
<evidence type="ECO:0000256" key="1">
    <source>
        <dbReference type="SAM" id="Coils"/>
    </source>
</evidence>
<keyword evidence="4" id="KW-1185">Reference proteome</keyword>
<feature type="coiled-coil region" evidence="1">
    <location>
        <begin position="577"/>
        <end position="621"/>
    </location>
</feature>
<dbReference type="AlphaFoldDB" id="A0AAR5QCE8"/>
<evidence type="ECO:0000313" key="4">
    <source>
        <dbReference type="Proteomes" id="UP000019118"/>
    </source>
</evidence>
<organism evidence="3 4">
    <name type="scientific">Dendroctonus ponderosae</name>
    <name type="common">Mountain pine beetle</name>
    <dbReference type="NCBI Taxonomy" id="77166"/>
    <lineage>
        <taxon>Eukaryota</taxon>
        <taxon>Metazoa</taxon>
        <taxon>Ecdysozoa</taxon>
        <taxon>Arthropoda</taxon>
        <taxon>Hexapoda</taxon>
        <taxon>Insecta</taxon>
        <taxon>Pterygota</taxon>
        <taxon>Neoptera</taxon>
        <taxon>Endopterygota</taxon>
        <taxon>Coleoptera</taxon>
        <taxon>Polyphaga</taxon>
        <taxon>Cucujiformia</taxon>
        <taxon>Curculionidae</taxon>
        <taxon>Scolytinae</taxon>
        <taxon>Dendroctonus</taxon>
    </lineage>
</organism>
<name>A0AAR5QCE8_DENPD</name>
<protein>
    <recommendedName>
        <fullName evidence="5">Cep57 centrosome localisation domain-containing protein</fullName>
    </recommendedName>
</protein>
<proteinExistence type="predicted"/>
<reference evidence="4" key="1">
    <citation type="journal article" date="2013" name="Genome Biol.">
        <title>Draft genome of the mountain pine beetle, Dendroctonus ponderosae Hopkins, a major forest pest.</title>
        <authorList>
            <person name="Keeling C.I."/>
            <person name="Yuen M.M."/>
            <person name="Liao N.Y."/>
            <person name="Docking T.R."/>
            <person name="Chan S.K."/>
            <person name="Taylor G.A."/>
            <person name="Palmquist D.L."/>
            <person name="Jackman S.D."/>
            <person name="Nguyen A."/>
            <person name="Li M."/>
            <person name="Henderson H."/>
            <person name="Janes J.K."/>
            <person name="Zhao Y."/>
            <person name="Pandoh P."/>
            <person name="Moore R."/>
            <person name="Sperling F.A."/>
            <person name="Huber D.P."/>
            <person name="Birol I."/>
            <person name="Jones S.J."/>
            <person name="Bohlmann J."/>
        </authorList>
    </citation>
    <scope>NUCLEOTIDE SEQUENCE</scope>
</reference>
<evidence type="ECO:0000256" key="2">
    <source>
        <dbReference type="SAM" id="MobiDB-lite"/>
    </source>
</evidence>
<evidence type="ECO:0000313" key="3">
    <source>
        <dbReference type="EnsemblMetazoa" id="XP_019770894.1"/>
    </source>
</evidence>